<dbReference type="AlphaFoldDB" id="A0A164QRE2"/>
<sequence>MSLCQFDAIDCDWTSNDALSHLILSLIIMSMKLVLSPSPLLQKLHFFSRLSSCAVHISRNKLKP</sequence>
<organism evidence="1 2">
    <name type="scientific">Daphnia magna</name>
    <dbReference type="NCBI Taxonomy" id="35525"/>
    <lineage>
        <taxon>Eukaryota</taxon>
        <taxon>Metazoa</taxon>
        <taxon>Ecdysozoa</taxon>
        <taxon>Arthropoda</taxon>
        <taxon>Crustacea</taxon>
        <taxon>Branchiopoda</taxon>
        <taxon>Diplostraca</taxon>
        <taxon>Cladocera</taxon>
        <taxon>Anomopoda</taxon>
        <taxon>Daphniidae</taxon>
        <taxon>Daphnia</taxon>
    </lineage>
</organism>
<keyword evidence="2" id="KW-1185">Reference proteome</keyword>
<dbReference type="EMBL" id="LRGB01002384">
    <property type="protein sequence ID" value="KZS07988.1"/>
    <property type="molecule type" value="Genomic_DNA"/>
</dbReference>
<gene>
    <name evidence="1" type="ORF">APZ42_028380</name>
</gene>
<evidence type="ECO:0000313" key="2">
    <source>
        <dbReference type="Proteomes" id="UP000076858"/>
    </source>
</evidence>
<reference evidence="1 2" key="1">
    <citation type="submission" date="2016-03" db="EMBL/GenBank/DDBJ databases">
        <title>EvidentialGene: Evidence-directed Construction of Genes on Genomes.</title>
        <authorList>
            <person name="Gilbert D.G."/>
            <person name="Choi J.-H."/>
            <person name="Mockaitis K."/>
            <person name="Colbourne J."/>
            <person name="Pfrender M."/>
        </authorList>
    </citation>
    <scope>NUCLEOTIDE SEQUENCE [LARGE SCALE GENOMIC DNA]</scope>
    <source>
        <strain evidence="1 2">Xinb3</strain>
        <tissue evidence="1">Complete organism</tissue>
    </source>
</reference>
<dbReference type="Proteomes" id="UP000076858">
    <property type="component" value="Unassembled WGS sequence"/>
</dbReference>
<accession>A0A164QRE2</accession>
<protein>
    <submittedName>
        <fullName evidence="1">Uncharacterized protein</fullName>
    </submittedName>
</protein>
<comment type="caution">
    <text evidence="1">The sequence shown here is derived from an EMBL/GenBank/DDBJ whole genome shotgun (WGS) entry which is preliminary data.</text>
</comment>
<name>A0A164QRE2_9CRUS</name>
<proteinExistence type="predicted"/>
<evidence type="ECO:0000313" key="1">
    <source>
        <dbReference type="EMBL" id="KZS07988.1"/>
    </source>
</evidence>